<dbReference type="GO" id="GO:0004180">
    <property type="term" value="F:carboxypeptidase activity"/>
    <property type="evidence" value="ECO:0007669"/>
    <property type="project" value="UniProtKB-KW"/>
</dbReference>
<dbReference type="PRINTS" id="PR00765">
    <property type="entry name" value="CRBOXYPTASEA"/>
</dbReference>
<evidence type="ECO:0000313" key="13">
    <source>
        <dbReference type="Proteomes" id="UP001307889"/>
    </source>
</evidence>
<gene>
    <name evidence="12" type="ORF">NTJ_02612</name>
</gene>
<reference evidence="12 13" key="1">
    <citation type="submission" date="2023-09" db="EMBL/GenBank/DDBJ databases">
        <title>Nesidiocoris tenuis whole genome shotgun sequence.</title>
        <authorList>
            <person name="Shibata T."/>
            <person name="Shimoda M."/>
            <person name="Kobayashi T."/>
            <person name="Uehara T."/>
        </authorList>
    </citation>
    <scope>NUCLEOTIDE SEQUENCE [LARGE SCALE GENOMIC DNA]</scope>
    <source>
        <strain evidence="12 13">Japan</strain>
    </source>
</reference>
<keyword evidence="6" id="KW-0862">Zinc</keyword>
<dbReference type="SMART" id="SM00631">
    <property type="entry name" value="Zn_pept"/>
    <property type="match status" value="2"/>
</dbReference>
<keyword evidence="13" id="KW-1185">Reference proteome</keyword>
<evidence type="ECO:0000256" key="4">
    <source>
        <dbReference type="ARBA" id="ARBA00022723"/>
    </source>
</evidence>
<keyword evidence="9" id="KW-0812">Transmembrane</keyword>
<name>A0ABN7AG38_9HEMI</name>
<comment type="cofactor">
    <cofactor evidence="1">
        <name>Zn(2+)</name>
        <dbReference type="ChEBI" id="CHEBI:29105"/>
    </cofactor>
</comment>
<keyword evidence="5" id="KW-0378">Hydrolase</keyword>
<organism evidence="12 13">
    <name type="scientific">Nesidiocoris tenuis</name>
    <dbReference type="NCBI Taxonomy" id="355587"/>
    <lineage>
        <taxon>Eukaryota</taxon>
        <taxon>Metazoa</taxon>
        <taxon>Ecdysozoa</taxon>
        <taxon>Arthropoda</taxon>
        <taxon>Hexapoda</taxon>
        <taxon>Insecta</taxon>
        <taxon>Pterygota</taxon>
        <taxon>Neoptera</taxon>
        <taxon>Paraneoptera</taxon>
        <taxon>Hemiptera</taxon>
        <taxon>Heteroptera</taxon>
        <taxon>Panheteroptera</taxon>
        <taxon>Cimicomorpha</taxon>
        <taxon>Miridae</taxon>
        <taxon>Dicyphina</taxon>
        <taxon>Nesidiocoris</taxon>
    </lineage>
</organism>
<dbReference type="Gene3D" id="2.60.40.1120">
    <property type="entry name" value="Carboxypeptidase-like, regulatory domain"/>
    <property type="match status" value="4"/>
</dbReference>
<dbReference type="InterPro" id="IPR050753">
    <property type="entry name" value="Peptidase_M14_domain"/>
</dbReference>
<dbReference type="PROSITE" id="PS52035">
    <property type="entry name" value="PEPTIDASE_M14"/>
    <property type="match status" value="2"/>
</dbReference>
<dbReference type="SUPFAM" id="SSF49464">
    <property type="entry name" value="Carboxypeptidase regulatory domain-like"/>
    <property type="match status" value="4"/>
</dbReference>
<evidence type="ECO:0000256" key="10">
    <source>
        <dbReference type="SAM" id="SignalP"/>
    </source>
</evidence>
<evidence type="ECO:0000256" key="3">
    <source>
        <dbReference type="ARBA" id="ARBA00022645"/>
    </source>
</evidence>
<dbReference type="PANTHER" id="PTHR11532:SF62">
    <property type="entry name" value="CARBOXYPEPTIDASE D"/>
    <property type="match status" value="1"/>
</dbReference>
<dbReference type="SUPFAM" id="SSF53187">
    <property type="entry name" value="Zn-dependent exopeptidases"/>
    <property type="match status" value="3"/>
</dbReference>
<dbReference type="Pfam" id="PF00246">
    <property type="entry name" value="Peptidase_M14"/>
    <property type="match status" value="3"/>
</dbReference>
<feature type="active site" description="Proton donor/acceptor" evidence="8">
    <location>
        <position position="293"/>
    </location>
</feature>
<feature type="domain" description="Peptidase M14" evidence="11">
    <location>
        <begin position="25"/>
        <end position="323"/>
    </location>
</feature>
<evidence type="ECO:0000256" key="8">
    <source>
        <dbReference type="PROSITE-ProRule" id="PRU01379"/>
    </source>
</evidence>
<evidence type="ECO:0000256" key="7">
    <source>
        <dbReference type="ARBA" id="ARBA00023180"/>
    </source>
</evidence>
<proteinExistence type="inferred from homology"/>
<dbReference type="CDD" id="cd03858">
    <property type="entry name" value="M14_CP_N-E_like"/>
    <property type="match status" value="1"/>
</dbReference>
<keyword evidence="9" id="KW-0472">Membrane</keyword>
<dbReference type="InterPro" id="IPR000834">
    <property type="entry name" value="Peptidase_M14"/>
</dbReference>
<keyword evidence="9" id="KW-1133">Transmembrane helix</keyword>
<feature type="chain" id="PRO_5046334163" evidence="10">
    <location>
        <begin position="19"/>
        <end position="1372"/>
    </location>
</feature>
<dbReference type="InterPro" id="IPR057246">
    <property type="entry name" value="CARBOXYPEPT_ZN_1"/>
</dbReference>
<dbReference type="PROSITE" id="PS00133">
    <property type="entry name" value="CARBOXYPEPT_ZN_2"/>
    <property type="match status" value="2"/>
</dbReference>
<dbReference type="InterPro" id="IPR008969">
    <property type="entry name" value="CarboxyPept-like_regulatory"/>
</dbReference>
<evidence type="ECO:0000256" key="9">
    <source>
        <dbReference type="SAM" id="Phobius"/>
    </source>
</evidence>
<sequence length="1372" mass="154438">MIVIYGLLVHLLFASISAETDCKRTYIDNESLGKCFKNLTLAHQGRAKLHSIGTSIRGRPIWALEVSSDVDSRRLLKPMFKYVGNLHGDETVGRELIHKLAYYLLENYERDPVVTELMDNIDIFLVPSLNPDGFADSQEGSCKSIEMTNSVLKGRTNSNGVDLNRDFPERLKYSPANIFNGRQPETVHIMKWIMANPFVLSASLHGGSVVASYPYDSGYKDEEYSKTPDDSVFKALSHVYADNHKHMFRGDLCEGDSFSANRGITNGNQWYTVDGGMQDFNYEHSNCFEITIELSCCKYPNRSEINKEWDNNFHSLISFMRTVHWGVKGVISMENGNPVAQAAVEITGISHTVFSTEQGEYWRLLTPGHYTMKVSAPRCEMVTKTFTVTNGSTLILNITLQSSFESPVHVESKLATEDALGFLVPVQFVHHHYKHMESLLMDLSRNYPKITRLYSIGESVLKKKLHVLEISDRPGQHERGEPEFKYVANMHGNEVVGKEMVLLLAQYICQRYGTDERITKLVNSTRIHLLPSMNPDGYEMSKEGDKDSTFGRDNYRGVDLNRDFPDQYTKAKMNVLRQPETQAIMDWLSEYRFVLSGNLHGGALVANYPFDDYPTNVPKIGNKDVGNLSPDNNVFVHLAKTYSFAHPEMHLNRIRCPMFPHEVFPDGITNGAKWYEVAGGMQDYNYWSFGTMEITVEMGCTKYPFARELPKFWLDNREPLLKFIEQIHMGVKGFVLSSSGNPVPNATVRVVGVDSFVRTAEFGDYWRLLLPGVYTITASAPMYEEQSQKVTVKSLERVDFRLQRDDPDAWSVEFDHSQKASIQPMFAYLSDSEILEELQKIDSGAPTIAQLDTDGAISVLKLSEQVALGAESKLHIAVIGGLYGAEPAGREISLRVARHLFAGYKNRDPDVLNVLKHAVVHVIPVLDDMGREESPKCYSTELKNNSLVYGLISNIQSPQARAFTDFMRDNSFDVVLSIESGGLALRHAHDPDHLRSGVFNMFNEVFEKTKPKRLSKCVDGHSSEVVATARQSLLDTINQKLNTVMISLQTSCCNYVQPNMIPEMWKQYLSPLQTLLSAMVQGMVIQIVDTEGNPMRSANVVVNESTHVFHASDDQSYVRIVLPIGIYALQVSCPHHVPENVTLTVISGELTKLRITLKANDSYLPPVPVPENEAGVSGYVTDNLHHPLEKFLVFLEGTNISFSGGKSGSFWIPLKRGEHTVVATAEGFIPSTKFVNLDRDKPAQLIFTLTRNEDLMGLPRSVFVLLTALMILLCLGVCMFFYMLCKRNDASVSARGEFSLLPQKSNFFLEEDDDETDLFKTPIRGTIVEPYYDSSDVDETRSVSDIDDDEDDLVDVVKLQRSFTSYRGDSTR</sequence>
<evidence type="ECO:0000259" key="11">
    <source>
        <dbReference type="PROSITE" id="PS52035"/>
    </source>
</evidence>
<dbReference type="Gene3D" id="3.40.630.10">
    <property type="entry name" value="Zn peptidases"/>
    <property type="match status" value="3"/>
</dbReference>
<feature type="domain" description="Peptidase M14" evidence="11">
    <location>
        <begin position="429"/>
        <end position="727"/>
    </location>
</feature>
<evidence type="ECO:0000313" key="12">
    <source>
        <dbReference type="EMBL" id="BES89805.1"/>
    </source>
</evidence>
<keyword evidence="3 12" id="KW-0121">Carboxypeptidase</keyword>
<accession>A0ABN7AG38</accession>
<dbReference type="PANTHER" id="PTHR11532">
    <property type="entry name" value="PROTEASE M14 CARBOXYPEPTIDASE"/>
    <property type="match status" value="1"/>
</dbReference>
<dbReference type="EMBL" id="AP028910">
    <property type="protein sequence ID" value="BES89805.1"/>
    <property type="molecule type" value="Genomic_DNA"/>
</dbReference>
<comment type="similarity">
    <text evidence="2 8">Belongs to the peptidase M14 family.</text>
</comment>
<feature type="active site" description="Proton donor/acceptor" evidence="8">
    <location>
        <position position="697"/>
    </location>
</feature>
<feature type="transmembrane region" description="Helical" evidence="9">
    <location>
        <begin position="1262"/>
        <end position="1285"/>
    </location>
</feature>
<keyword evidence="10" id="KW-0732">Signal</keyword>
<dbReference type="Proteomes" id="UP001307889">
    <property type="component" value="Chromosome 2"/>
</dbReference>
<dbReference type="Pfam" id="PF13620">
    <property type="entry name" value="CarboxypepD_reg"/>
    <property type="match status" value="3"/>
</dbReference>
<evidence type="ECO:0000256" key="6">
    <source>
        <dbReference type="ARBA" id="ARBA00022833"/>
    </source>
</evidence>
<evidence type="ECO:0000256" key="2">
    <source>
        <dbReference type="ARBA" id="ARBA00005988"/>
    </source>
</evidence>
<dbReference type="InterPro" id="IPR057247">
    <property type="entry name" value="CARBOXYPEPT_ZN_2"/>
</dbReference>
<evidence type="ECO:0000256" key="5">
    <source>
        <dbReference type="ARBA" id="ARBA00022801"/>
    </source>
</evidence>
<dbReference type="CDD" id="cd11308">
    <property type="entry name" value="Peptidase_M14NE-CP-C_like"/>
    <property type="match status" value="2"/>
</dbReference>
<keyword evidence="7" id="KW-0325">Glycoprotein</keyword>
<keyword evidence="3 12" id="KW-0645">Protease</keyword>
<feature type="signal peptide" evidence="10">
    <location>
        <begin position="1"/>
        <end position="18"/>
    </location>
</feature>
<keyword evidence="4" id="KW-0479">Metal-binding</keyword>
<protein>
    <submittedName>
        <fullName evidence="12">Carboxypeptidase</fullName>
    </submittedName>
</protein>
<evidence type="ECO:0000256" key="1">
    <source>
        <dbReference type="ARBA" id="ARBA00001947"/>
    </source>
</evidence>
<dbReference type="PROSITE" id="PS00132">
    <property type="entry name" value="CARBOXYPEPT_ZN_1"/>
    <property type="match status" value="2"/>
</dbReference>